<dbReference type="GO" id="GO:0008295">
    <property type="term" value="P:spermidine biosynthetic process"/>
    <property type="evidence" value="ECO:0007669"/>
    <property type="project" value="TreeGrafter"/>
</dbReference>
<evidence type="ECO:0000313" key="1">
    <source>
        <dbReference type="EMBL" id="GMS93079.1"/>
    </source>
</evidence>
<dbReference type="PANTHER" id="PTHR11558:SF11">
    <property type="entry name" value="SPERMIDINE SYNTHASE"/>
    <property type="match status" value="1"/>
</dbReference>
<dbReference type="InterPro" id="IPR001045">
    <property type="entry name" value="Spermi_synthase"/>
</dbReference>
<proteinExistence type="predicted"/>
<dbReference type="InterPro" id="IPR029063">
    <property type="entry name" value="SAM-dependent_MTases_sf"/>
</dbReference>
<dbReference type="PANTHER" id="PTHR11558">
    <property type="entry name" value="SPERMIDINE/SPERMINE SYNTHASE"/>
    <property type="match status" value="1"/>
</dbReference>
<dbReference type="AlphaFoldDB" id="A0AAV5TCQ5"/>
<organism evidence="1 2">
    <name type="scientific">Pristionchus entomophagus</name>
    <dbReference type="NCBI Taxonomy" id="358040"/>
    <lineage>
        <taxon>Eukaryota</taxon>
        <taxon>Metazoa</taxon>
        <taxon>Ecdysozoa</taxon>
        <taxon>Nematoda</taxon>
        <taxon>Chromadorea</taxon>
        <taxon>Rhabditida</taxon>
        <taxon>Rhabditina</taxon>
        <taxon>Diplogasteromorpha</taxon>
        <taxon>Diplogasteroidea</taxon>
        <taxon>Neodiplogasteridae</taxon>
        <taxon>Pristionchus</taxon>
    </lineage>
</organism>
<protein>
    <recommendedName>
        <fullName evidence="3">PABS domain-containing protein</fullName>
    </recommendedName>
</protein>
<feature type="non-terminal residue" evidence="1">
    <location>
        <position position="251"/>
    </location>
</feature>
<comment type="caution">
    <text evidence="1">The sequence shown here is derived from an EMBL/GenBank/DDBJ whole genome shotgun (WGS) entry which is preliminary data.</text>
</comment>
<name>A0AAV5TCQ5_9BILA</name>
<accession>A0AAV5TCQ5</accession>
<evidence type="ECO:0000313" key="2">
    <source>
        <dbReference type="Proteomes" id="UP001432027"/>
    </source>
</evidence>
<dbReference type="GO" id="GO:0004766">
    <property type="term" value="F:spermidine synthase activity"/>
    <property type="evidence" value="ECO:0007669"/>
    <property type="project" value="TreeGrafter"/>
</dbReference>
<dbReference type="Proteomes" id="UP001432027">
    <property type="component" value="Unassembled WGS sequence"/>
</dbReference>
<keyword evidence="2" id="KW-1185">Reference proteome</keyword>
<dbReference type="Gene3D" id="3.40.50.150">
    <property type="entry name" value="Vaccinia Virus protein VP39"/>
    <property type="match status" value="1"/>
</dbReference>
<dbReference type="SUPFAM" id="SSF53335">
    <property type="entry name" value="S-adenosyl-L-methionine-dependent methyltransferases"/>
    <property type="match status" value="1"/>
</dbReference>
<dbReference type="EMBL" id="BTSX01000004">
    <property type="protein sequence ID" value="GMS93079.1"/>
    <property type="molecule type" value="Genomic_DNA"/>
</dbReference>
<sequence length="251" mass="28148">QNNIFQREIGRMCSASTGNCYRVVDSVDPEVSISMVHRQLFTGEDENPETEVILIPPSESDKFDSSDTRFWSVAHRRITTGYASVVLCLPFVMGPIPLVEAETRQRSPYQVLTIGLGGGTLDMFWASMQRSMNITVVELDEAVVKVAERWFGVREVSTQVREYGNERRTIIGDGVEYVKKEKQRGVLYDVIVIDACDVDARRPCPVGKFLTEEMMGALSSITTHEGIAIFNVLPEGKFSEENNDIVNEVKT</sequence>
<dbReference type="Pfam" id="PF01564">
    <property type="entry name" value="Spermine_synth"/>
    <property type="match status" value="1"/>
</dbReference>
<dbReference type="GO" id="GO:0005829">
    <property type="term" value="C:cytosol"/>
    <property type="evidence" value="ECO:0007669"/>
    <property type="project" value="TreeGrafter"/>
</dbReference>
<gene>
    <name evidence="1" type="ORF">PENTCL1PPCAC_15254</name>
</gene>
<evidence type="ECO:0008006" key="3">
    <source>
        <dbReference type="Google" id="ProtNLM"/>
    </source>
</evidence>
<feature type="non-terminal residue" evidence="1">
    <location>
        <position position="1"/>
    </location>
</feature>
<reference evidence="1" key="1">
    <citation type="submission" date="2023-10" db="EMBL/GenBank/DDBJ databases">
        <title>Genome assembly of Pristionchus species.</title>
        <authorList>
            <person name="Yoshida K."/>
            <person name="Sommer R.J."/>
        </authorList>
    </citation>
    <scope>NUCLEOTIDE SEQUENCE</scope>
    <source>
        <strain evidence="1">RS0144</strain>
    </source>
</reference>